<dbReference type="VEuPathDB" id="FungiDB:FUN_003411"/>
<dbReference type="VEuPathDB" id="FungiDB:RhiirA1_541461"/>
<dbReference type="AlphaFoldDB" id="A0A2N1ML61"/>
<name>A0A2N1ML61_9GLOM</name>
<protein>
    <submittedName>
        <fullName evidence="1">Uncharacterized protein</fullName>
    </submittedName>
</protein>
<reference evidence="1 2" key="1">
    <citation type="submission" date="2016-04" db="EMBL/GenBank/DDBJ databases">
        <title>Genome analyses suggest a sexual origin of heterokaryosis in a supposedly ancient asexual fungus.</title>
        <authorList>
            <person name="Ropars J."/>
            <person name="Sedzielewska K."/>
            <person name="Noel J."/>
            <person name="Charron P."/>
            <person name="Farinelli L."/>
            <person name="Marton T."/>
            <person name="Kruger M."/>
            <person name="Pelin A."/>
            <person name="Brachmann A."/>
            <person name="Corradi N."/>
        </authorList>
    </citation>
    <scope>NUCLEOTIDE SEQUENCE [LARGE SCALE GENOMIC DNA]</scope>
    <source>
        <strain evidence="1 2">C2</strain>
    </source>
</reference>
<organism evidence="1 2">
    <name type="scientific">Rhizophagus irregularis</name>
    <dbReference type="NCBI Taxonomy" id="588596"/>
    <lineage>
        <taxon>Eukaryota</taxon>
        <taxon>Fungi</taxon>
        <taxon>Fungi incertae sedis</taxon>
        <taxon>Mucoromycota</taxon>
        <taxon>Glomeromycotina</taxon>
        <taxon>Glomeromycetes</taxon>
        <taxon>Glomerales</taxon>
        <taxon>Glomeraceae</taxon>
        <taxon>Rhizophagus</taxon>
    </lineage>
</organism>
<reference evidence="1 2" key="2">
    <citation type="submission" date="2017-10" db="EMBL/GenBank/DDBJ databases">
        <title>Extensive intraspecific genome diversity in a model arbuscular mycorrhizal fungus.</title>
        <authorList>
            <person name="Chen E.C.H."/>
            <person name="Morin E."/>
            <person name="Baudet D."/>
            <person name="Noel J."/>
            <person name="Ndikumana S."/>
            <person name="Charron P."/>
            <person name="St-Onge C."/>
            <person name="Giorgi J."/>
            <person name="Grigoriev I.V."/>
            <person name="Roux C."/>
            <person name="Martin F.M."/>
            <person name="Corradi N."/>
        </authorList>
    </citation>
    <scope>NUCLEOTIDE SEQUENCE [LARGE SCALE GENOMIC DNA]</scope>
    <source>
        <strain evidence="1 2">C2</strain>
    </source>
</reference>
<sequence>MELSKDRIHIPLYISVEGEIAHKLSEIESGDKIIQARKYDAVFKTINNKLHLVYVDHACISSAEFIRKVTDYTKPVPDENQYSKLKINYVSWKDFCEKVIFIESVMSIKNALQSILNDLNVRDIFFGIESPRQKTASNTPAMKLQVIGDSDHLYCMENIYRNNSKKSLSTEYIVTPAIIFHVIRKGVIPWI</sequence>
<evidence type="ECO:0000313" key="1">
    <source>
        <dbReference type="EMBL" id="PKK62375.1"/>
    </source>
</evidence>
<dbReference type="Proteomes" id="UP000233469">
    <property type="component" value="Unassembled WGS sequence"/>
</dbReference>
<evidence type="ECO:0000313" key="2">
    <source>
        <dbReference type="Proteomes" id="UP000233469"/>
    </source>
</evidence>
<accession>A0A2N1ML61</accession>
<dbReference type="EMBL" id="LLXL01001939">
    <property type="protein sequence ID" value="PKK62375.1"/>
    <property type="molecule type" value="Genomic_DNA"/>
</dbReference>
<gene>
    <name evidence="1" type="ORF">RhiirC2_790472</name>
</gene>
<proteinExistence type="predicted"/>
<comment type="caution">
    <text evidence="1">The sequence shown here is derived from an EMBL/GenBank/DDBJ whole genome shotgun (WGS) entry which is preliminary data.</text>
</comment>